<evidence type="ECO:0000256" key="3">
    <source>
        <dbReference type="ARBA" id="ARBA00022449"/>
    </source>
</evidence>
<evidence type="ECO:0000256" key="1">
    <source>
        <dbReference type="ARBA" id="ARBA00004127"/>
    </source>
</evidence>
<dbReference type="EnsemblPlants" id="AET6Gv20282100.8">
    <property type="protein sequence ID" value="AET6Gv20282100.8"/>
    <property type="gene ID" value="AET6Gv20282100"/>
</dbReference>
<evidence type="ECO:0000256" key="8">
    <source>
        <dbReference type="SAM" id="Phobius"/>
    </source>
</evidence>
<dbReference type="PANTHER" id="PTHR31503:SF48">
    <property type="entry name" value="VACUOLAR CATION_PROTON EXCHANGER 2"/>
    <property type="match status" value="1"/>
</dbReference>
<evidence type="ECO:0000256" key="7">
    <source>
        <dbReference type="ARBA" id="ARBA00023136"/>
    </source>
</evidence>
<dbReference type="InterPro" id="IPR004713">
    <property type="entry name" value="CaH_exchang"/>
</dbReference>
<reference evidence="10" key="4">
    <citation type="submission" date="2019-03" db="UniProtKB">
        <authorList>
            <consortium name="EnsemblPlants"/>
        </authorList>
    </citation>
    <scope>IDENTIFICATION</scope>
</reference>
<keyword evidence="5 8" id="KW-1133">Transmembrane helix</keyword>
<keyword evidence="6" id="KW-0406">Ion transport</keyword>
<dbReference type="Gramene" id="AET6Gv20282100.8">
    <property type="protein sequence ID" value="AET6Gv20282100.8"/>
    <property type="gene ID" value="AET6Gv20282100"/>
</dbReference>
<dbReference type="PANTHER" id="PTHR31503">
    <property type="entry name" value="VACUOLAR CALCIUM ION TRANSPORTER"/>
    <property type="match status" value="1"/>
</dbReference>
<dbReference type="InterPro" id="IPR004837">
    <property type="entry name" value="NaCa_Exmemb"/>
</dbReference>
<dbReference type="AlphaFoldDB" id="A0A453N950"/>
<accession>A0A453N950</accession>
<proteinExistence type="predicted"/>
<reference evidence="11" key="2">
    <citation type="journal article" date="2017" name="Nat. Plants">
        <title>The Aegilops tauschii genome reveals multiple impacts of transposons.</title>
        <authorList>
            <person name="Zhao G."/>
            <person name="Zou C."/>
            <person name="Li K."/>
            <person name="Wang K."/>
            <person name="Li T."/>
            <person name="Gao L."/>
            <person name="Zhang X."/>
            <person name="Wang H."/>
            <person name="Yang Z."/>
            <person name="Liu X."/>
            <person name="Jiang W."/>
            <person name="Mao L."/>
            <person name="Kong X."/>
            <person name="Jiao Y."/>
            <person name="Jia J."/>
        </authorList>
    </citation>
    <scope>NUCLEOTIDE SEQUENCE [LARGE SCALE GENOMIC DNA]</scope>
    <source>
        <strain evidence="11">cv. AL8/78</strain>
    </source>
</reference>
<feature type="domain" description="Sodium/calcium exchanger membrane region" evidence="9">
    <location>
        <begin position="138"/>
        <end position="229"/>
    </location>
</feature>
<reference evidence="10" key="5">
    <citation type="journal article" date="2021" name="G3 (Bethesda)">
        <title>Aegilops tauschii genome assembly Aet v5.0 features greater sequence contiguity and improved annotation.</title>
        <authorList>
            <person name="Wang L."/>
            <person name="Zhu T."/>
            <person name="Rodriguez J.C."/>
            <person name="Deal K.R."/>
            <person name="Dubcovsky J."/>
            <person name="McGuire P.E."/>
            <person name="Lux T."/>
            <person name="Spannagl M."/>
            <person name="Mayer K.F.X."/>
            <person name="Baldrich P."/>
            <person name="Meyers B.C."/>
            <person name="Huo N."/>
            <person name="Gu Y.Q."/>
            <person name="Zhou H."/>
            <person name="Devos K.M."/>
            <person name="Bennetzen J.L."/>
            <person name="Unver T."/>
            <person name="Budak H."/>
            <person name="Gulick P.J."/>
            <person name="Galiba G."/>
            <person name="Kalapos B."/>
            <person name="Nelson D.R."/>
            <person name="Li P."/>
            <person name="You F.M."/>
            <person name="Luo M.C."/>
            <person name="Dvorak J."/>
        </authorList>
    </citation>
    <scope>NUCLEOTIDE SEQUENCE [LARGE SCALE GENOMIC DNA]</scope>
    <source>
        <strain evidence="10">cv. AL8/78</strain>
    </source>
</reference>
<reference evidence="10" key="3">
    <citation type="journal article" date="2017" name="Nature">
        <title>Genome sequence of the progenitor of the wheat D genome Aegilops tauschii.</title>
        <authorList>
            <person name="Luo M.C."/>
            <person name="Gu Y.Q."/>
            <person name="Puiu D."/>
            <person name="Wang H."/>
            <person name="Twardziok S.O."/>
            <person name="Deal K.R."/>
            <person name="Huo N."/>
            <person name="Zhu T."/>
            <person name="Wang L."/>
            <person name="Wang Y."/>
            <person name="McGuire P.E."/>
            <person name="Liu S."/>
            <person name="Long H."/>
            <person name="Ramasamy R.K."/>
            <person name="Rodriguez J.C."/>
            <person name="Van S.L."/>
            <person name="Yuan L."/>
            <person name="Wang Z."/>
            <person name="Xia Z."/>
            <person name="Xiao L."/>
            <person name="Anderson O.D."/>
            <person name="Ouyang S."/>
            <person name="Liang Y."/>
            <person name="Zimin A.V."/>
            <person name="Pertea G."/>
            <person name="Qi P."/>
            <person name="Bennetzen J.L."/>
            <person name="Dai X."/>
            <person name="Dawson M.W."/>
            <person name="Muller H.G."/>
            <person name="Kugler K."/>
            <person name="Rivarola-Duarte L."/>
            <person name="Spannagl M."/>
            <person name="Mayer K.F.X."/>
            <person name="Lu F.H."/>
            <person name="Bevan M.W."/>
            <person name="Leroy P."/>
            <person name="Li P."/>
            <person name="You F.M."/>
            <person name="Sun Q."/>
            <person name="Liu Z."/>
            <person name="Lyons E."/>
            <person name="Wicker T."/>
            <person name="Salzberg S.L."/>
            <person name="Devos K.M."/>
            <person name="Dvorak J."/>
        </authorList>
    </citation>
    <scope>NUCLEOTIDE SEQUENCE [LARGE SCALE GENOMIC DNA]</scope>
    <source>
        <strain evidence="10">cv. AL8/78</strain>
    </source>
</reference>
<dbReference type="InterPro" id="IPR044880">
    <property type="entry name" value="NCX_ion-bd_dom_sf"/>
</dbReference>
<evidence type="ECO:0000256" key="4">
    <source>
        <dbReference type="ARBA" id="ARBA00022692"/>
    </source>
</evidence>
<keyword evidence="11" id="KW-1185">Reference proteome</keyword>
<dbReference type="GO" id="GO:0009705">
    <property type="term" value="C:plant-type vacuole membrane"/>
    <property type="evidence" value="ECO:0007669"/>
    <property type="project" value="TreeGrafter"/>
</dbReference>
<protein>
    <recommendedName>
        <fullName evidence="9">Sodium/calcium exchanger membrane region domain-containing protein</fullName>
    </recommendedName>
</protein>
<evidence type="ECO:0000256" key="2">
    <source>
        <dbReference type="ARBA" id="ARBA00022448"/>
    </source>
</evidence>
<reference evidence="11" key="1">
    <citation type="journal article" date="2014" name="Science">
        <title>Ancient hybridizations among the ancestral genomes of bread wheat.</title>
        <authorList>
            <consortium name="International Wheat Genome Sequencing Consortium,"/>
            <person name="Marcussen T."/>
            <person name="Sandve S.R."/>
            <person name="Heier L."/>
            <person name="Spannagl M."/>
            <person name="Pfeifer M."/>
            <person name="Jakobsen K.S."/>
            <person name="Wulff B.B."/>
            <person name="Steuernagel B."/>
            <person name="Mayer K.F."/>
            <person name="Olsen O.A."/>
        </authorList>
    </citation>
    <scope>NUCLEOTIDE SEQUENCE [LARGE SCALE GENOMIC DNA]</scope>
    <source>
        <strain evidence="11">cv. AL8/78</strain>
    </source>
</reference>
<dbReference type="GO" id="GO:0012505">
    <property type="term" value="C:endomembrane system"/>
    <property type="evidence" value="ECO:0007669"/>
    <property type="project" value="UniProtKB-SubCell"/>
</dbReference>
<dbReference type="Gene3D" id="1.20.1420.30">
    <property type="entry name" value="NCX, central ion-binding region"/>
    <property type="match status" value="1"/>
</dbReference>
<comment type="subcellular location">
    <subcellularLocation>
        <location evidence="1">Endomembrane system</location>
        <topology evidence="1">Multi-pass membrane protein</topology>
    </subcellularLocation>
</comment>
<dbReference type="GO" id="GO:0015369">
    <property type="term" value="F:calcium:proton antiporter activity"/>
    <property type="evidence" value="ECO:0007669"/>
    <property type="project" value="TreeGrafter"/>
</dbReference>
<keyword evidence="7 8" id="KW-0472">Membrane</keyword>
<organism evidence="10 11">
    <name type="scientific">Aegilops tauschii subsp. strangulata</name>
    <name type="common">Goatgrass</name>
    <dbReference type="NCBI Taxonomy" id="200361"/>
    <lineage>
        <taxon>Eukaryota</taxon>
        <taxon>Viridiplantae</taxon>
        <taxon>Streptophyta</taxon>
        <taxon>Embryophyta</taxon>
        <taxon>Tracheophyta</taxon>
        <taxon>Spermatophyta</taxon>
        <taxon>Magnoliopsida</taxon>
        <taxon>Liliopsida</taxon>
        <taxon>Poales</taxon>
        <taxon>Poaceae</taxon>
        <taxon>BOP clade</taxon>
        <taxon>Pooideae</taxon>
        <taxon>Triticodae</taxon>
        <taxon>Triticeae</taxon>
        <taxon>Triticinae</taxon>
        <taxon>Aegilops</taxon>
    </lineage>
</organism>
<keyword evidence="3" id="KW-0050">Antiport</keyword>
<dbReference type="Pfam" id="PF01699">
    <property type="entry name" value="Na_Ca_ex"/>
    <property type="match status" value="1"/>
</dbReference>
<keyword evidence="4 8" id="KW-0812">Transmembrane</keyword>
<feature type="transmembrane region" description="Helical" evidence="8">
    <location>
        <begin position="202"/>
        <end position="225"/>
    </location>
</feature>
<name>A0A453N950_AEGTS</name>
<keyword evidence="2" id="KW-0813">Transport</keyword>
<evidence type="ECO:0000259" key="9">
    <source>
        <dbReference type="Pfam" id="PF01699"/>
    </source>
</evidence>
<evidence type="ECO:0000313" key="11">
    <source>
        <dbReference type="Proteomes" id="UP000015105"/>
    </source>
</evidence>
<evidence type="ECO:0000256" key="6">
    <source>
        <dbReference type="ARBA" id="ARBA00023065"/>
    </source>
</evidence>
<dbReference type="GO" id="GO:0006874">
    <property type="term" value="P:intracellular calcium ion homeostasis"/>
    <property type="evidence" value="ECO:0007669"/>
    <property type="project" value="TreeGrafter"/>
</dbReference>
<sequence length="235" mass="25222">IISLLFLRFIHEDYVPASGFHPWIRTMTSTAAAGSDSRRLLPGRQNFHQMDRINGNGQKSAIQASTFSDGADEFDDDTLIASEALSRRTGGFERNAGPGNLGMFGSLKFVLLKSKLNLLIPSGFVAIVVKDMTGNNGWVFPLTLLGIIPLAERLGFATEQLAFFTGPTVGGLLNATFGNATELIISIHALRSGKLRVVQQSLLGSILSNLLLVLGCAFFSGGVTCGKTEQKFSKV</sequence>
<evidence type="ECO:0000256" key="5">
    <source>
        <dbReference type="ARBA" id="ARBA00022989"/>
    </source>
</evidence>
<dbReference type="Proteomes" id="UP000015105">
    <property type="component" value="Chromosome 6D"/>
</dbReference>
<evidence type="ECO:0000313" key="10">
    <source>
        <dbReference type="EnsemblPlants" id="AET6Gv20282100.8"/>
    </source>
</evidence>